<dbReference type="EMBL" id="HACA01033005">
    <property type="protein sequence ID" value="CDW50366.1"/>
    <property type="molecule type" value="Transcribed_RNA"/>
</dbReference>
<protein>
    <submittedName>
        <fullName evidence="1">Uncharacterized protein</fullName>
    </submittedName>
</protein>
<name>A0A0K2VK68_LEPSM</name>
<dbReference type="AlphaFoldDB" id="A0A0K2VK68"/>
<organism evidence="1">
    <name type="scientific">Lepeophtheirus salmonis</name>
    <name type="common">Salmon louse</name>
    <name type="synonym">Caligus salmonis</name>
    <dbReference type="NCBI Taxonomy" id="72036"/>
    <lineage>
        <taxon>Eukaryota</taxon>
        <taxon>Metazoa</taxon>
        <taxon>Ecdysozoa</taxon>
        <taxon>Arthropoda</taxon>
        <taxon>Crustacea</taxon>
        <taxon>Multicrustacea</taxon>
        <taxon>Hexanauplia</taxon>
        <taxon>Copepoda</taxon>
        <taxon>Siphonostomatoida</taxon>
        <taxon>Caligidae</taxon>
        <taxon>Lepeophtheirus</taxon>
    </lineage>
</organism>
<feature type="non-terminal residue" evidence="1">
    <location>
        <position position="1"/>
    </location>
</feature>
<proteinExistence type="predicted"/>
<reference evidence="1" key="1">
    <citation type="submission" date="2014-05" db="EMBL/GenBank/DDBJ databases">
        <authorList>
            <person name="Chronopoulou M."/>
        </authorList>
    </citation>
    <scope>NUCLEOTIDE SEQUENCE</scope>
    <source>
        <tissue evidence="1">Whole organism</tissue>
    </source>
</reference>
<evidence type="ECO:0000313" key="1">
    <source>
        <dbReference type="EMBL" id="CDW50366.1"/>
    </source>
</evidence>
<sequence>GLALPLLVHLTLAQDLDSIRVLSIGPPHVRTSAEVIPHSTTAAEVSSPPIEWTRHLGRIHQLKRFFVLLVVVGVGRASSTELRVVLVHMSPVRVGVARPIRYLPKAIRLGKGLIRHALELRRDGRGTPSRGIVLYLTNLEFLCHSIITSCFSPSLRSCGRNEEPTERRCENSHR</sequence>
<accession>A0A0K2VK68</accession>